<gene>
    <name evidence="1" type="ORF">MRB53_028665</name>
</gene>
<sequence length="710" mass="78553">MPGIQNHFRKPSLSELKTAFQLPKPLSPKPPPGFAAIQRLAGGLEGGKSSMVAKSHQNATDSPKVEVGEIDTSAPFQSVKDAVSLFGEGAFAFDKTTMKKSKAFPPERLLAKETQVHMAQKELHKFKEQLKNAEITKVQALAELEKAKKIVDDLTQKLKTLNESKESAIRETEAAKTKQLEKTNIINPSENGGAWKEELDSARKQYATAVAELDTAKQELRKIQQEFEVIVGAKAAAFQQAADAENATVANKERADELSNEITAVRESLVHLKLALVQAQQERAEILSEKETQRQASKIALHKMDKKLDVLKKEFDPEMTRNLDKKLAETTAEIVTLQKEIENARVSDKESLEAATTELDNAKKELEKLAEEESSLRTSVESLRQELESVKKEHSELKEKEAEAENIAGDLHIKLQKSKAELEVALAGEHKARAKVDELTSTLQQLFSDAKNARLESERTNKDAEELKKEAAMARIALEDAEKNLQVALKEAEEAKAAEASALDQIRTLSEKTHAARASTSESGAQITISTEEYESLSRKVEESGMLAEMKVAAAIAQVEAVRASENEALKRLEATRKEIEDMEAATNEALKRAEMAEAAKRAVGGELKRWREREQKRAAEAAARILTETEMSKEQPPLKWNMPEKVAPSPPRPKVVRPNPPGKVDSNLKMEKSSVTKKTLMPNLSGIFHRKKNQVEGGSPSYLPGEKPM</sequence>
<reference evidence="1 2" key="1">
    <citation type="journal article" date="2022" name="Hortic Res">
        <title>A haplotype resolved chromosomal level avocado genome allows analysis of novel avocado genes.</title>
        <authorList>
            <person name="Nath O."/>
            <person name="Fletcher S.J."/>
            <person name="Hayward A."/>
            <person name="Shaw L.M."/>
            <person name="Masouleh A.K."/>
            <person name="Furtado A."/>
            <person name="Henry R.J."/>
            <person name="Mitter N."/>
        </authorList>
    </citation>
    <scope>NUCLEOTIDE SEQUENCE [LARGE SCALE GENOMIC DNA]</scope>
    <source>
        <strain evidence="2">cv. Hass</strain>
    </source>
</reference>
<accession>A0ACC2KGJ1</accession>
<evidence type="ECO:0000313" key="2">
    <source>
        <dbReference type="Proteomes" id="UP001234297"/>
    </source>
</evidence>
<comment type="caution">
    <text evidence="1">The sequence shown here is derived from an EMBL/GenBank/DDBJ whole genome shotgun (WGS) entry which is preliminary data.</text>
</comment>
<dbReference type="EMBL" id="CM056817">
    <property type="protein sequence ID" value="KAJ8620136.1"/>
    <property type="molecule type" value="Genomic_DNA"/>
</dbReference>
<name>A0ACC2KGJ1_PERAE</name>
<evidence type="ECO:0000313" key="1">
    <source>
        <dbReference type="EMBL" id="KAJ8620136.1"/>
    </source>
</evidence>
<dbReference type="Proteomes" id="UP001234297">
    <property type="component" value="Chromosome 9"/>
</dbReference>
<protein>
    <submittedName>
        <fullName evidence="1">Uncharacterized protein</fullName>
    </submittedName>
</protein>
<organism evidence="1 2">
    <name type="scientific">Persea americana</name>
    <name type="common">Avocado</name>
    <dbReference type="NCBI Taxonomy" id="3435"/>
    <lineage>
        <taxon>Eukaryota</taxon>
        <taxon>Viridiplantae</taxon>
        <taxon>Streptophyta</taxon>
        <taxon>Embryophyta</taxon>
        <taxon>Tracheophyta</taxon>
        <taxon>Spermatophyta</taxon>
        <taxon>Magnoliopsida</taxon>
        <taxon>Magnoliidae</taxon>
        <taxon>Laurales</taxon>
        <taxon>Lauraceae</taxon>
        <taxon>Persea</taxon>
    </lineage>
</organism>
<keyword evidence="2" id="KW-1185">Reference proteome</keyword>
<proteinExistence type="predicted"/>